<reference evidence="2" key="1">
    <citation type="submission" date="2021-01" db="EMBL/GenBank/DDBJ databases">
        <title>KCTC 19127 draft genome.</title>
        <authorList>
            <person name="An D."/>
        </authorList>
    </citation>
    <scope>NUCLEOTIDE SEQUENCE</scope>
    <source>
        <strain evidence="2">KCTC 19127</strain>
    </source>
</reference>
<feature type="transmembrane region" description="Helical" evidence="1">
    <location>
        <begin position="43"/>
        <end position="62"/>
    </location>
</feature>
<keyword evidence="1" id="KW-0472">Membrane</keyword>
<keyword evidence="3" id="KW-1185">Reference proteome</keyword>
<evidence type="ECO:0000313" key="2">
    <source>
        <dbReference type="EMBL" id="MBM9474942.1"/>
    </source>
</evidence>
<dbReference type="EMBL" id="JAERWL010000001">
    <property type="protein sequence ID" value="MBM9474942.1"/>
    <property type="molecule type" value="Genomic_DNA"/>
</dbReference>
<dbReference type="AlphaFoldDB" id="A0A938YK67"/>
<comment type="caution">
    <text evidence="2">The sequence shown here is derived from an EMBL/GenBank/DDBJ whole genome shotgun (WGS) entry which is preliminary data.</text>
</comment>
<organism evidence="2 3">
    <name type="scientific">Nakamurella flavida</name>
    <dbReference type="NCBI Taxonomy" id="363630"/>
    <lineage>
        <taxon>Bacteria</taxon>
        <taxon>Bacillati</taxon>
        <taxon>Actinomycetota</taxon>
        <taxon>Actinomycetes</taxon>
        <taxon>Nakamurellales</taxon>
        <taxon>Nakamurellaceae</taxon>
        <taxon>Nakamurella</taxon>
    </lineage>
</organism>
<dbReference type="Proteomes" id="UP000663801">
    <property type="component" value="Unassembled WGS sequence"/>
</dbReference>
<feature type="transmembrane region" description="Helical" evidence="1">
    <location>
        <begin position="130"/>
        <end position="147"/>
    </location>
</feature>
<evidence type="ECO:0000313" key="3">
    <source>
        <dbReference type="Proteomes" id="UP000663801"/>
    </source>
</evidence>
<proteinExistence type="predicted"/>
<accession>A0A938YK67</accession>
<evidence type="ECO:0008006" key="4">
    <source>
        <dbReference type="Google" id="ProtNLM"/>
    </source>
</evidence>
<keyword evidence="1" id="KW-0812">Transmembrane</keyword>
<keyword evidence="1" id="KW-1133">Transmembrane helix</keyword>
<dbReference type="RefSeq" id="WP_205255092.1">
    <property type="nucleotide sequence ID" value="NZ_BAAAPV010000001.1"/>
</dbReference>
<feature type="transmembrane region" description="Helical" evidence="1">
    <location>
        <begin position="102"/>
        <end position="124"/>
    </location>
</feature>
<protein>
    <recommendedName>
        <fullName evidence="4">ATP synthase subunit I</fullName>
    </recommendedName>
</protein>
<name>A0A938YK67_9ACTN</name>
<sequence length="200" mass="20736">MTASPPTGRPRPGPVDLSADVARVARMQQRSGAHIWSLDHLRLCWTVLLVGGVLVTVAAALVTGWPGVWGALLGTAIVGAFFTVSAVAVARVGRENPSAVMMAALFTYVVKIVALGLVMVLIPRDAVVDSRWMAGAIGVGLFGWLGAQLRTVWTRQILYVDPVGGGTAPPVADGGAVPRTVVPGALTVRDAADDPGRDTP</sequence>
<feature type="transmembrane region" description="Helical" evidence="1">
    <location>
        <begin position="68"/>
        <end position="90"/>
    </location>
</feature>
<gene>
    <name evidence="2" type="ORF">JL107_00655</name>
</gene>
<evidence type="ECO:0000256" key="1">
    <source>
        <dbReference type="SAM" id="Phobius"/>
    </source>
</evidence>